<name>A0ABM9D9D4_9BACT</name>
<dbReference type="Pfam" id="PF13525">
    <property type="entry name" value="YfiO"/>
    <property type="match status" value="1"/>
</dbReference>
<dbReference type="InterPro" id="IPR011990">
    <property type="entry name" value="TPR-like_helical_dom_sf"/>
</dbReference>
<feature type="chain" id="PRO_5045555491" evidence="3">
    <location>
        <begin position="22"/>
        <end position="422"/>
    </location>
</feature>
<feature type="signal peptide" evidence="3">
    <location>
        <begin position="1"/>
        <end position="21"/>
    </location>
</feature>
<dbReference type="Proteomes" id="UP001295463">
    <property type="component" value="Chromosome"/>
</dbReference>
<dbReference type="InterPro" id="IPR001434">
    <property type="entry name" value="OmcB-like_DUF11"/>
</dbReference>
<organism evidence="6 7">
    <name type="scientific">Trichlorobacter ammonificans</name>
    <dbReference type="NCBI Taxonomy" id="2916410"/>
    <lineage>
        <taxon>Bacteria</taxon>
        <taxon>Pseudomonadati</taxon>
        <taxon>Thermodesulfobacteriota</taxon>
        <taxon>Desulfuromonadia</taxon>
        <taxon>Geobacterales</taxon>
        <taxon>Geobacteraceae</taxon>
        <taxon>Trichlorobacter</taxon>
    </lineage>
</organism>
<keyword evidence="2" id="KW-0175">Coiled coil</keyword>
<feature type="coiled-coil region" evidence="2">
    <location>
        <begin position="126"/>
        <end position="183"/>
    </location>
</feature>
<dbReference type="InterPro" id="IPR039565">
    <property type="entry name" value="BamD-like"/>
</dbReference>
<accession>A0ABM9D9D4</accession>
<keyword evidence="7" id="KW-1185">Reference proteome</keyword>
<gene>
    <name evidence="6" type="ORF">GEAMG1_2001</name>
</gene>
<dbReference type="EMBL" id="OW150024">
    <property type="protein sequence ID" value="CAH2031836.1"/>
    <property type="molecule type" value="Genomic_DNA"/>
</dbReference>
<evidence type="ECO:0000256" key="1">
    <source>
        <dbReference type="ARBA" id="ARBA00022729"/>
    </source>
</evidence>
<sequence length="422" mass="46761">MIRLPLLLLLLCLALPASSRADVDDSSLFMAAFTAFQHKDYLYSAEKLNQLDQLFPDSPLRDVSLVMLARAHQRSGDNEAAGRTINRFFAEFSGNSLAASVEDELVALGRRQKNGEKLLPNRNLHLAAQKVRNEQLARERALAEKLERERQARERAERERIARERAEAERREQERLAALKAERDAIKFDFEPQLTRPVVVAGGTAAIPFTLANRSMRGEEFAVAAQVPSGADTVVAAAQDPSRPVRTVALKPKEMFRGIVSFAVPADQVDGARFNLTVKAASTKFSDVEQQQLIQTVVAAPLLRVVSRLEKPQARPGDQLAYKVSVLNVGSQPAKEVDLRITLPQRLKLVNAGENGCWIENEQTAACRISDIERGTLAERTLTVVVRDGGEEQKLRTSVDLVQTVLQQKQTFQGAPFTIVKP</sequence>
<dbReference type="Pfam" id="PF01345">
    <property type="entry name" value="DUF11"/>
    <property type="match status" value="1"/>
</dbReference>
<keyword evidence="1 3" id="KW-0732">Signal</keyword>
<reference evidence="6 7" key="1">
    <citation type="submission" date="2022-03" db="EMBL/GenBank/DDBJ databases">
        <authorList>
            <person name="Koch H."/>
        </authorList>
    </citation>
    <scope>NUCLEOTIDE SEQUENCE [LARGE SCALE GENOMIC DNA]</scope>
    <source>
        <strain evidence="6 7">G1</strain>
    </source>
</reference>
<feature type="domain" description="DUF11" evidence="4">
    <location>
        <begin position="303"/>
        <end position="390"/>
    </location>
</feature>
<evidence type="ECO:0000256" key="3">
    <source>
        <dbReference type="SAM" id="SignalP"/>
    </source>
</evidence>
<evidence type="ECO:0000313" key="7">
    <source>
        <dbReference type="Proteomes" id="UP001295463"/>
    </source>
</evidence>
<protein>
    <submittedName>
        <fullName evidence="6">YfiO domain-containing protein</fullName>
    </submittedName>
</protein>
<proteinExistence type="predicted"/>
<feature type="domain" description="Outer membrane lipoprotein BamD-like" evidence="5">
    <location>
        <begin position="22"/>
        <end position="94"/>
    </location>
</feature>
<dbReference type="Gene3D" id="1.25.40.10">
    <property type="entry name" value="Tetratricopeptide repeat domain"/>
    <property type="match status" value="1"/>
</dbReference>
<evidence type="ECO:0000313" key="6">
    <source>
        <dbReference type="EMBL" id="CAH2031836.1"/>
    </source>
</evidence>
<dbReference type="RefSeq" id="WP_305732629.1">
    <property type="nucleotide sequence ID" value="NZ_OW150024.1"/>
</dbReference>
<evidence type="ECO:0000256" key="2">
    <source>
        <dbReference type="SAM" id="Coils"/>
    </source>
</evidence>
<evidence type="ECO:0000259" key="4">
    <source>
        <dbReference type="Pfam" id="PF01345"/>
    </source>
</evidence>
<evidence type="ECO:0000259" key="5">
    <source>
        <dbReference type="Pfam" id="PF13525"/>
    </source>
</evidence>